<protein>
    <recommendedName>
        <fullName evidence="4">DUF4179 domain-containing protein</fullName>
    </recommendedName>
</protein>
<dbReference type="RefSeq" id="WP_035149374.1">
    <property type="nucleotide sequence ID" value="NZ_JAAZWO010000026.1"/>
</dbReference>
<evidence type="ECO:0008006" key="4">
    <source>
        <dbReference type="Google" id="ProtNLM"/>
    </source>
</evidence>
<keyword evidence="1" id="KW-0812">Transmembrane</keyword>
<keyword evidence="1" id="KW-0472">Membrane</keyword>
<evidence type="ECO:0000313" key="2">
    <source>
        <dbReference type="EMBL" id="MBC2399331.1"/>
    </source>
</evidence>
<organism evidence="2 3">
    <name type="scientific">Clostridium tetanomorphum</name>
    <dbReference type="NCBI Taxonomy" id="1553"/>
    <lineage>
        <taxon>Bacteria</taxon>
        <taxon>Bacillati</taxon>
        <taxon>Bacillota</taxon>
        <taxon>Clostridia</taxon>
        <taxon>Eubacteriales</taxon>
        <taxon>Clostridiaceae</taxon>
        <taxon>Clostridium</taxon>
    </lineage>
</organism>
<accession>A0A923EDC0</accession>
<dbReference type="AlphaFoldDB" id="A0A923EDC0"/>
<gene>
    <name evidence="2" type="ORF">HGG79_16360</name>
</gene>
<name>A0A923EDC0_CLOTT</name>
<sequence length="499" mass="56904">MNSNDRIFLNMIENFNEDELKSLINDLDTDGSVEIPQESLNKIKEKTLNKVDNSSENTIKSKLKKHSISSKKKLYIAAAICFLLLLPFSGKVIADIKKAFKYAPGTNQIIENEQDTNMYILQDTIKVFTKNGYVELLSVTIDDDKKVIYLSARGEEKNIGNIPSFNVEDFKSSVKLNNEKIIKFNSGSVGSGGDTDSFHWECNFSTDSKNNKDISYNPGQKIEIQLKIPNDGIVNIPVILKKAINYKEYSELGPTCEKNGISITAIPNWMDNKLKINLLTSKSKNFYIESYGANPNYENQECDYIGILNQPITLTDSKGKSYKISAPENYAPPLSEFYINIDKNNKAYYNLNIPYIMIRHNVNIRHSFTLPNFGKKITFNNEVISLKDNYKFKVLSLERSKKNEVIIEVDTDYDENKLDSIFNIHLGSDHTKLFGKPDYNNWSCDYFEGTNKKAIGNLKKWTIELNHPNSSKLNLYIEGFSTIKKGPWVIPIDTNKVIK</sequence>
<keyword evidence="1" id="KW-1133">Transmembrane helix</keyword>
<evidence type="ECO:0000313" key="3">
    <source>
        <dbReference type="Proteomes" id="UP000563151"/>
    </source>
</evidence>
<feature type="transmembrane region" description="Helical" evidence="1">
    <location>
        <begin position="74"/>
        <end position="94"/>
    </location>
</feature>
<evidence type="ECO:0000256" key="1">
    <source>
        <dbReference type="SAM" id="Phobius"/>
    </source>
</evidence>
<keyword evidence="3" id="KW-1185">Reference proteome</keyword>
<reference evidence="2 3" key="1">
    <citation type="submission" date="2020-04" db="EMBL/GenBank/DDBJ databases">
        <title>Genomic insights into acetone-butanol-ethanol (ABE) fermentation by sequencing solventogenic clostridia strains.</title>
        <authorList>
            <person name="Brown S."/>
        </authorList>
    </citation>
    <scope>NUCLEOTIDE SEQUENCE [LARGE SCALE GENOMIC DNA]</scope>
    <source>
        <strain evidence="2 3">DJ011</strain>
    </source>
</reference>
<comment type="caution">
    <text evidence="2">The sequence shown here is derived from an EMBL/GenBank/DDBJ whole genome shotgun (WGS) entry which is preliminary data.</text>
</comment>
<proteinExistence type="predicted"/>
<dbReference type="EMBL" id="JAAZWO010000026">
    <property type="protein sequence ID" value="MBC2399331.1"/>
    <property type="molecule type" value="Genomic_DNA"/>
</dbReference>
<dbReference type="Proteomes" id="UP000563151">
    <property type="component" value="Unassembled WGS sequence"/>
</dbReference>